<comment type="cofactor">
    <cofactor evidence="1">
        <name>heme b</name>
        <dbReference type="ChEBI" id="CHEBI:60344"/>
    </cofactor>
</comment>
<dbReference type="GO" id="GO:0046872">
    <property type="term" value="F:metal ion binding"/>
    <property type="evidence" value="ECO:0007669"/>
    <property type="project" value="UniProtKB-KW"/>
</dbReference>
<feature type="domain" description="Cytochrome b561 bacterial/Ni-hydrogenase" evidence="14">
    <location>
        <begin position="12"/>
        <end position="183"/>
    </location>
</feature>
<keyword evidence="11 13" id="KW-0472">Membrane</keyword>
<accession>A0A1P8JVI8</accession>
<dbReference type="KEGG" id="rhy:RD110_11760"/>
<comment type="similarity">
    <text evidence="12">Belongs to the cytochrome b561 family.</text>
</comment>
<dbReference type="STRING" id="1842727.RD110_11760"/>
<reference evidence="15 16" key="1">
    <citation type="submission" date="2017-01" db="EMBL/GenBank/DDBJ databases">
        <authorList>
            <person name="Mah S.A."/>
            <person name="Swanson W.J."/>
            <person name="Moy G.W."/>
            <person name="Vacquier V.D."/>
        </authorList>
    </citation>
    <scope>NUCLEOTIDE SEQUENCE [LARGE SCALE GENOMIC DNA]</scope>
    <source>
        <strain evidence="15 16">DCY110</strain>
    </source>
</reference>
<sequence length="183" mass="20455">MSTSDFIPGTSRYSTFLRYAHWVTVVLVFLAYISINARKFLERGSAERLLAVESHYLIGIVVLLITVPRILVRLRQEAPPILPALGPASRLASKTAHLALFMFLIVQPVLGVASRLVSGRGIGMPLTEWSIPSFAVAQPELAKSLIHLHEFIGDAFYYVIGMHILAALWHLLVRRDNVLQRMV</sequence>
<keyword evidence="9 13" id="KW-1133">Transmembrane helix</keyword>
<dbReference type="InterPro" id="IPR011577">
    <property type="entry name" value="Cyt_b561_bac/Ni-Hgenase"/>
</dbReference>
<feature type="transmembrane region" description="Helical" evidence="13">
    <location>
        <begin position="16"/>
        <end position="35"/>
    </location>
</feature>
<evidence type="ECO:0000256" key="2">
    <source>
        <dbReference type="ARBA" id="ARBA00004651"/>
    </source>
</evidence>
<dbReference type="EMBL" id="CP019236">
    <property type="protein sequence ID" value="APW37789.1"/>
    <property type="molecule type" value="Genomic_DNA"/>
</dbReference>
<dbReference type="RefSeq" id="WP_076199663.1">
    <property type="nucleotide sequence ID" value="NZ_CP019236.1"/>
</dbReference>
<evidence type="ECO:0000256" key="11">
    <source>
        <dbReference type="ARBA" id="ARBA00023136"/>
    </source>
</evidence>
<dbReference type="InterPro" id="IPR052168">
    <property type="entry name" value="Cytochrome_b561_oxidase"/>
</dbReference>
<protein>
    <submittedName>
        <fullName evidence="15">Cytochrome B</fullName>
    </submittedName>
</protein>
<dbReference type="GO" id="GO:0020037">
    <property type="term" value="F:heme binding"/>
    <property type="evidence" value="ECO:0007669"/>
    <property type="project" value="TreeGrafter"/>
</dbReference>
<dbReference type="InterPro" id="IPR016174">
    <property type="entry name" value="Di-haem_cyt_TM"/>
</dbReference>
<evidence type="ECO:0000256" key="9">
    <source>
        <dbReference type="ARBA" id="ARBA00022989"/>
    </source>
</evidence>
<keyword evidence="5" id="KW-0349">Heme</keyword>
<evidence type="ECO:0000256" key="3">
    <source>
        <dbReference type="ARBA" id="ARBA00022448"/>
    </source>
</evidence>
<dbReference type="Proteomes" id="UP000186609">
    <property type="component" value="Chromosome"/>
</dbReference>
<evidence type="ECO:0000256" key="6">
    <source>
        <dbReference type="ARBA" id="ARBA00022692"/>
    </source>
</evidence>
<keyword evidence="16" id="KW-1185">Reference proteome</keyword>
<evidence type="ECO:0000313" key="16">
    <source>
        <dbReference type="Proteomes" id="UP000186609"/>
    </source>
</evidence>
<evidence type="ECO:0000259" key="14">
    <source>
        <dbReference type="Pfam" id="PF01292"/>
    </source>
</evidence>
<keyword evidence="8" id="KW-0249">Electron transport</keyword>
<keyword evidence="3" id="KW-0813">Transport</keyword>
<evidence type="ECO:0000256" key="1">
    <source>
        <dbReference type="ARBA" id="ARBA00001970"/>
    </source>
</evidence>
<evidence type="ECO:0000256" key="10">
    <source>
        <dbReference type="ARBA" id="ARBA00023004"/>
    </source>
</evidence>
<feature type="transmembrane region" description="Helical" evidence="13">
    <location>
        <begin position="55"/>
        <end position="74"/>
    </location>
</feature>
<evidence type="ECO:0000256" key="5">
    <source>
        <dbReference type="ARBA" id="ARBA00022617"/>
    </source>
</evidence>
<evidence type="ECO:0000256" key="4">
    <source>
        <dbReference type="ARBA" id="ARBA00022475"/>
    </source>
</evidence>
<dbReference type="GO" id="GO:0005886">
    <property type="term" value="C:plasma membrane"/>
    <property type="evidence" value="ECO:0007669"/>
    <property type="project" value="UniProtKB-SubCell"/>
</dbReference>
<dbReference type="GO" id="GO:0022904">
    <property type="term" value="P:respiratory electron transport chain"/>
    <property type="evidence" value="ECO:0007669"/>
    <property type="project" value="InterPro"/>
</dbReference>
<dbReference type="AlphaFoldDB" id="A0A1P8JVI8"/>
<keyword evidence="7" id="KW-0479">Metal-binding</keyword>
<evidence type="ECO:0000313" key="15">
    <source>
        <dbReference type="EMBL" id="APW37789.1"/>
    </source>
</evidence>
<evidence type="ECO:0000256" key="13">
    <source>
        <dbReference type="SAM" id="Phobius"/>
    </source>
</evidence>
<keyword evidence="10" id="KW-0408">Iron</keyword>
<dbReference type="Pfam" id="PF01292">
    <property type="entry name" value="Ni_hydr_CYTB"/>
    <property type="match status" value="1"/>
</dbReference>
<organism evidence="15 16">
    <name type="scientific">Rhodoferax koreensis</name>
    <dbReference type="NCBI Taxonomy" id="1842727"/>
    <lineage>
        <taxon>Bacteria</taxon>
        <taxon>Pseudomonadati</taxon>
        <taxon>Pseudomonadota</taxon>
        <taxon>Betaproteobacteria</taxon>
        <taxon>Burkholderiales</taxon>
        <taxon>Comamonadaceae</taxon>
        <taxon>Rhodoferax</taxon>
    </lineage>
</organism>
<keyword evidence="6 13" id="KW-0812">Transmembrane</keyword>
<gene>
    <name evidence="15" type="ORF">RD110_11760</name>
</gene>
<dbReference type="PANTHER" id="PTHR30529">
    <property type="entry name" value="CYTOCHROME B561"/>
    <property type="match status" value="1"/>
</dbReference>
<evidence type="ECO:0000256" key="12">
    <source>
        <dbReference type="ARBA" id="ARBA00037975"/>
    </source>
</evidence>
<evidence type="ECO:0000256" key="7">
    <source>
        <dbReference type="ARBA" id="ARBA00022723"/>
    </source>
</evidence>
<name>A0A1P8JVI8_9BURK</name>
<comment type="subcellular location">
    <subcellularLocation>
        <location evidence="2">Cell membrane</location>
        <topology evidence="2">Multi-pass membrane protein</topology>
    </subcellularLocation>
</comment>
<dbReference type="PANTHER" id="PTHR30529:SF3">
    <property type="entry name" value="CYTOCHROME B561 HOMOLOG 1"/>
    <property type="match status" value="1"/>
</dbReference>
<evidence type="ECO:0000256" key="8">
    <source>
        <dbReference type="ARBA" id="ARBA00022982"/>
    </source>
</evidence>
<keyword evidence="4" id="KW-1003">Cell membrane</keyword>
<feature type="transmembrane region" description="Helical" evidence="13">
    <location>
        <begin position="155"/>
        <end position="173"/>
    </location>
</feature>
<dbReference type="SUPFAM" id="SSF81342">
    <property type="entry name" value="Transmembrane di-heme cytochromes"/>
    <property type="match status" value="1"/>
</dbReference>
<dbReference type="GO" id="GO:0009055">
    <property type="term" value="F:electron transfer activity"/>
    <property type="evidence" value="ECO:0007669"/>
    <property type="project" value="InterPro"/>
</dbReference>
<proteinExistence type="inferred from homology"/>